<sequence length="208" mass="23345">MKEPTSRQLEVLSFIAEYIHAHAYPPTIRELADNFEISVKGAHDHVIALRKKGLLKQGDKKSRTMELVNKIPEEDRNFMEVPVLGTVAAGKPILSEENQDGAIKLPRTMLKKKNGYFALRVRGDSMEGAGIMDGDVAVIEQQNTARNGDIVVVAMNDAVTLKTFYKESSRIRLQPENSKYPPIYCSRDVKILGKLAHIIRSYENPIRA</sequence>
<dbReference type="EMBL" id="CP001841">
    <property type="protein sequence ID" value="AEF80651.1"/>
    <property type="molecule type" value="Genomic_DNA"/>
</dbReference>
<feature type="domain" description="Peptidase S24/S26A/S26B/S26C" evidence="14">
    <location>
        <begin position="82"/>
        <end position="195"/>
    </location>
</feature>
<evidence type="ECO:0000256" key="8">
    <source>
        <dbReference type="ARBA" id="ARBA00023125"/>
    </source>
</evidence>
<keyword evidence="9 12" id="KW-0804">Transcription</keyword>
<dbReference type="GO" id="GO:0045892">
    <property type="term" value="P:negative regulation of DNA-templated transcription"/>
    <property type="evidence" value="ECO:0007669"/>
    <property type="project" value="UniProtKB-UniRule"/>
</dbReference>
<dbReference type="AlphaFoldDB" id="F5YFW1"/>
<dbReference type="InterPro" id="IPR006200">
    <property type="entry name" value="LexA"/>
</dbReference>
<dbReference type="Gene3D" id="1.10.10.10">
    <property type="entry name" value="Winged helix-like DNA-binding domain superfamily/Winged helix DNA-binding domain"/>
    <property type="match status" value="1"/>
</dbReference>
<accession>F5YFW1</accession>
<evidence type="ECO:0000256" key="3">
    <source>
        <dbReference type="ARBA" id="ARBA00022705"/>
    </source>
</evidence>
<evidence type="ECO:0000313" key="16">
    <source>
        <dbReference type="EMBL" id="AEF80651.1"/>
    </source>
</evidence>
<dbReference type="InterPro" id="IPR036390">
    <property type="entry name" value="WH_DNA-bd_sf"/>
</dbReference>
<dbReference type="InterPro" id="IPR006197">
    <property type="entry name" value="Peptidase_S24_LexA"/>
</dbReference>
<comment type="catalytic activity">
    <reaction evidence="12">
        <text>Hydrolysis of Ala-|-Gly bond in repressor LexA.</text>
        <dbReference type="EC" id="3.4.21.88"/>
    </reaction>
</comment>
<dbReference type="Proteomes" id="UP000009222">
    <property type="component" value="Chromosome"/>
</dbReference>
<dbReference type="InterPro" id="IPR036286">
    <property type="entry name" value="LexA/Signal_pep-like_sf"/>
</dbReference>
<dbReference type="InterPro" id="IPR036388">
    <property type="entry name" value="WH-like_DNA-bd_sf"/>
</dbReference>
<comment type="caution">
    <text evidence="12">Lacks conserved residue(s) required for the propagation of feature annotation.</text>
</comment>
<evidence type="ECO:0000256" key="13">
    <source>
        <dbReference type="RuleBase" id="RU003991"/>
    </source>
</evidence>
<evidence type="ECO:0000256" key="12">
    <source>
        <dbReference type="HAMAP-Rule" id="MF_00015"/>
    </source>
</evidence>
<comment type="function">
    <text evidence="12">Represses a number of genes involved in the response to DNA damage (SOS response), including recA and lexA. In the presence of single-stranded DNA, RecA interacts with LexA causing an autocatalytic cleavage which disrupts the DNA-binding part of LexA, leading to derepression of the SOS regulon and eventually DNA repair.</text>
</comment>
<dbReference type="InterPro" id="IPR039418">
    <property type="entry name" value="LexA-like"/>
</dbReference>
<keyword evidence="5 12" id="KW-0378">Hydrolase</keyword>
<dbReference type="eggNOG" id="COG1974">
    <property type="taxonomic scope" value="Bacteria"/>
</dbReference>
<evidence type="ECO:0000313" key="17">
    <source>
        <dbReference type="Proteomes" id="UP000009222"/>
    </source>
</evidence>
<evidence type="ECO:0000256" key="5">
    <source>
        <dbReference type="ARBA" id="ARBA00022801"/>
    </source>
</evidence>
<dbReference type="GO" id="GO:0006260">
    <property type="term" value="P:DNA replication"/>
    <property type="evidence" value="ECO:0007669"/>
    <property type="project" value="UniProtKB-UniRule"/>
</dbReference>
<dbReference type="NCBIfam" id="TIGR00498">
    <property type="entry name" value="lexA"/>
    <property type="match status" value="1"/>
</dbReference>
<keyword evidence="6 12" id="KW-0068">Autocatalytic cleavage</keyword>
<evidence type="ECO:0000256" key="7">
    <source>
        <dbReference type="ARBA" id="ARBA00023015"/>
    </source>
</evidence>
<dbReference type="Pfam" id="PF00717">
    <property type="entry name" value="Peptidase_S24"/>
    <property type="match status" value="1"/>
</dbReference>
<dbReference type="Pfam" id="PF01726">
    <property type="entry name" value="LexA_DNA_bind"/>
    <property type="match status" value="1"/>
</dbReference>
<dbReference type="Gene3D" id="2.10.109.10">
    <property type="entry name" value="Umud Fragment, subunit A"/>
    <property type="match status" value="1"/>
</dbReference>
<dbReference type="PANTHER" id="PTHR33516:SF2">
    <property type="entry name" value="LEXA REPRESSOR-RELATED"/>
    <property type="match status" value="1"/>
</dbReference>
<dbReference type="CDD" id="cd06529">
    <property type="entry name" value="S24_LexA-like"/>
    <property type="match status" value="1"/>
</dbReference>
<dbReference type="InterPro" id="IPR015927">
    <property type="entry name" value="Peptidase_S24_S26A/B/C"/>
</dbReference>
<evidence type="ECO:0000256" key="6">
    <source>
        <dbReference type="ARBA" id="ARBA00022813"/>
    </source>
</evidence>
<dbReference type="KEGG" id="taz:TREAZ_1346"/>
<comment type="subunit">
    <text evidence="12">Homodimer.</text>
</comment>
<dbReference type="RefSeq" id="WP_015710654.1">
    <property type="nucleotide sequence ID" value="NC_015577.1"/>
</dbReference>
<evidence type="ECO:0000256" key="2">
    <source>
        <dbReference type="ARBA" id="ARBA00022491"/>
    </source>
</evidence>
<feature type="site" description="Cleavage; by autolysis" evidence="12">
    <location>
        <begin position="89"/>
        <end position="90"/>
    </location>
</feature>
<name>F5YFW1_LEAAZ</name>
<feature type="active site" description="For autocatalytic cleavage activity" evidence="12">
    <location>
        <position position="162"/>
    </location>
</feature>
<evidence type="ECO:0000256" key="9">
    <source>
        <dbReference type="ARBA" id="ARBA00023163"/>
    </source>
</evidence>
<protein>
    <recommendedName>
        <fullName evidence="12">LexA repressor</fullName>
        <ecNumber evidence="12">3.4.21.88</ecNumber>
    </recommendedName>
</protein>
<gene>
    <name evidence="12 16" type="primary">lexA</name>
    <name evidence="16" type="ordered locus">TREAZ_1346</name>
</gene>
<evidence type="ECO:0000259" key="15">
    <source>
        <dbReference type="Pfam" id="PF01726"/>
    </source>
</evidence>
<dbReference type="GO" id="GO:0003677">
    <property type="term" value="F:DNA binding"/>
    <property type="evidence" value="ECO:0007669"/>
    <property type="project" value="UniProtKB-UniRule"/>
</dbReference>
<keyword evidence="7 12" id="KW-0805">Transcription regulation</keyword>
<feature type="domain" description="LexA repressor DNA-binding" evidence="15">
    <location>
        <begin position="1"/>
        <end position="64"/>
    </location>
</feature>
<proteinExistence type="inferred from homology"/>
<dbReference type="PRINTS" id="PR00726">
    <property type="entry name" value="LEXASERPTASE"/>
</dbReference>
<dbReference type="InParanoid" id="F5YFW1"/>
<evidence type="ECO:0000256" key="4">
    <source>
        <dbReference type="ARBA" id="ARBA00022763"/>
    </source>
</evidence>
<dbReference type="STRING" id="545695.TREAZ_1346"/>
<keyword evidence="4 12" id="KW-0227">DNA damage</keyword>
<dbReference type="FunFam" id="2.10.109.10:FF:000001">
    <property type="entry name" value="LexA repressor"/>
    <property type="match status" value="1"/>
</dbReference>
<dbReference type="OrthoDB" id="9802364at2"/>
<feature type="active site" description="For autocatalytic cleavage activity" evidence="12">
    <location>
        <position position="125"/>
    </location>
</feature>
<evidence type="ECO:0000256" key="11">
    <source>
        <dbReference type="ARBA" id="ARBA00023236"/>
    </source>
</evidence>
<dbReference type="GO" id="GO:0006508">
    <property type="term" value="P:proteolysis"/>
    <property type="evidence" value="ECO:0007669"/>
    <property type="project" value="InterPro"/>
</dbReference>
<organism evidence="16 17">
    <name type="scientific">Leadbettera azotonutricia (strain ATCC BAA-888 / DSM 13862 / ZAS-9)</name>
    <name type="common">Treponema azotonutricium</name>
    <dbReference type="NCBI Taxonomy" id="545695"/>
    <lineage>
        <taxon>Bacteria</taxon>
        <taxon>Pseudomonadati</taxon>
        <taxon>Spirochaetota</taxon>
        <taxon>Spirochaetia</taxon>
        <taxon>Spirochaetales</taxon>
        <taxon>Breznakiellaceae</taxon>
        <taxon>Leadbettera</taxon>
    </lineage>
</organism>
<dbReference type="EC" id="3.4.21.88" evidence="12"/>
<dbReference type="SUPFAM" id="SSF46785">
    <property type="entry name" value="Winged helix' DNA-binding domain"/>
    <property type="match status" value="1"/>
</dbReference>
<keyword evidence="2 12" id="KW-0678">Repressor</keyword>
<evidence type="ECO:0000256" key="10">
    <source>
        <dbReference type="ARBA" id="ARBA00023204"/>
    </source>
</evidence>
<dbReference type="HAMAP" id="MF_00015">
    <property type="entry name" value="LexA"/>
    <property type="match status" value="1"/>
</dbReference>
<dbReference type="MEROPS" id="S24.001"/>
<evidence type="ECO:0000256" key="1">
    <source>
        <dbReference type="ARBA" id="ARBA00007484"/>
    </source>
</evidence>
<keyword evidence="8 12" id="KW-0238">DNA-binding</keyword>
<dbReference type="InterPro" id="IPR050077">
    <property type="entry name" value="LexA_repressor"/>
</dbReference>
<dbReference type="PANTHER" id="PTHR33516">
    <property type="entry name" value="LEXA REPRESSOR"/>
    <property type="match status" value="1"/>
</dbReference>
<dbReference type="InterPro" id="IPR006199">
    <property type="entry name" value="LexA_DNA-bd_dom"/>
</dbReference>
<dbReference type="FunCoup" id="F5YFW1">
    <property type="interactions" value="277"/>
</dbReference>
<keyword evidence="17" id="KW-1185">Reference proteome</keyword>
<reference evidence="17" key="1">
    <citation type="submission" date="2009-12" db="EMBL/GenBank/DDBJ databases">
        <title>Complete sequence of Treponema azotonutricium strain ZAS-9.</title>
        <authorList>
            <person name="Tetu S.G."/>
            <person name="Matson E."/>
            <person name="Ren Q."/>
            <person name="Seshadri R."/>
            <person name="Elbourne L."/>
            <person name="Hassan K.A."/>
            <person name="Durkin A."/>
            <person name="Radune D."/>
            <person name="Mohamoud Y."/>
            <person name="Shay R."/>
            <person name="Jin S."/>
            <person name="Zhang X."/>
            <person name="Lucey K."/>
            <person name="Ballor N.R."/>
            <person name="Ottesen E."/>
            <person name="Rosenthal R."/>
            <person name="Allen A."/>
            <person name="Leadbetter J.R."/>
            <person name="Paulsen I.T."/>
        </authorList>
    </citation>
    <scope>NUCLEOTIDE SEQUENCE [LARGE SCALE GENOMIC DNA]</scope>
    <source>
        <strain evidence="17">ATCC BAA-888 / DSM 13862 / ZAS-9</strain>
    </source>
</reference>
<keyword evidence="10 12" id="KW-0234">DNA repair</keyword>
<dbReference type="HOGENOM" id="CLU_066192_45_1_12"/>
<comment type="similarity">
    <text evidence="1 12 13">Belongs to the peptidase S24 family.</text>
</comment>
<reference evidence="16 17" key="2">
    <citation type="journal article" date="2011" name="ISME J.">
        <title>RNA-seq reveals cooperative metabolic interactions between two termite-gut spirochete species in co-culture.</title>
        <authorList>
            <person name="Rosenthal A.Z."/>
            <person name="Matson E.G."/>
            <person name="Eldar A."/>
            <person name="Leadbetter J.R."/>
        </authorList>
    </citation>
    <scope>NUCLEOTIDE SEQUENCE [LARGE SCALE GENOMIC DNA]</scope>
    <source>
        <strain evidence="17">ATCC BAA-888 / DSM 13862 / ZAS-9</strain>
    </source>
</reference>
<dbReference type="GO" id="GO:0009432">
    <property type="term" value="P:SOS response"/>
    <property type="evidence" value="ECO:0007669"/>
    <property type="project" value="UniProtKB-UniRule"/>
</dbReference>
<keyword evidence="11 12" id="KW-0742">SOS response</keyword>
<dbReference type="SUPFAM" id="SSF51306">
    <property type="entry name" value="LexA/Signal peptidase"/>
    <property type="match status" value="1"/>
</dbReference>
<keyword evidence="3 12" id="KW-0235">DNA replication</keyword>
<dbReference type="GO" id="GO:0006281">
    <property type="term" value="P:DNA repair"/>
    <property type="evidence" value="ECO:0007669"/>
    <property type="project" value="UniProtKB-UniRule"/>
</dbReference>
<dbReference type="GO" id="GO:0004252">
    <property type="term" value="F:serine-type endopeptidase activity"/>
    <property type="evidence" value="ECO:0007669"/>
    <property type="project" value="UniProtKB-UniRule"/>
</dbReference>
<evidence type="ECO:0000259" key="14">
    <source>
        <dbReference type="Pfam" id="PF00717"/>
    </source>
</evidence>